<proteinExistence type="predicted"/>
<dbReference type="AlphaFoldDB" id="A0A0F9HPP1"/>
<gene>
    <name evidence="1" type="ORF">LCGC14_1677500</name>
</gene>
<organism evidence="1">
    <name type="scientific">marine sediment metagenome</name>
    <dbReference type="NCBI Taxonomy" id="412755"/>
    <lineage>
        <taxon>unclassified sequences</taxon>
        <taxon>metagenomes</taxon>
        <taxon>ecological metagenomes</taxon>
    </lineage>
</organism>
<comment type="caution">
    <text evidence="1">The sequence shown here is derived from an EMBL/GenBank/DDBJ whole genome shotgun (WGS) entry which is preliminary data.</text>
</comment>
<sequence length="86" mass="9628">MRQSQLNEEAQKCDHGYFFGTTCEYCQLLDLQDRVVALEKGLEEAALMAESMVLRVELGTPLSQSKSVTVFAMLAKEARKVLEDGK</sequence>
<accession>A0A0F9HPP1</accession>
<dbReference type="EMBL" id="LAZR01014494">
    <property type="protein sequence ID" value="KKM17266.1"/>
    <property type="molecule type" value="Genomic_DNA"/>
</dbReference>
<protein>
    <submittedName>
        <fullName evidence="1">Uncharacterized protein</fullName>
    </submittedName>
</protein>
<name>A0A0F9HPP1_9ZZZZ</name>
<reference evidence="1" key="1">
    <citation type="journal article" date="2015" name="Nature">
        <title>Complex archaea that bridge the gap between prokaryotes and eukaryotes.</title>
        <authorList>
            <person name="Spang A."/>
            <person name="Saw J.H."/>
            <person name="Jorgensen S.L."/>
            <person name="Zaremba-Niedzwiedzka K."/>
            <person name="Martijn J."/>
            <person name="Lind A.E."/>
            <person name="van Eijk R."/>
            <person name="Schleper C."/>
            <person name="Guy L."/>
            <person name="Ettema T.J."/>
        </authorList>
    </citation>
    <scope>NUCLEOTIDE SEQUENCE</scope>
</reference>
<evidence type="ECO:0000313" key="1">
    <source>
        <dbReference type="EMBL" id="KKM17266.1"/>
    </source>
</evidence>